<proteinExistence type="predicted"/>
<dbReference type="GO" id="GO:0009103">
    <property type="term" value="P:lipopolysaccharide biosynthetic process"/>
    <property type="evidence" value="ECO:0007669"/>
    <property type="project" value="TreeGrafter"/>
</dbReference>
<gene>
    <name evidence="4" type="ORF">SAMN05216474_2996</name>
</gene>
<dbReference type="Pfam" id="PF13439">
    <property type="entry name" value="Glyco_transf_4"/>
    <property type="match status" value="1"/>
</dbReference>
<dbReference type="Pfam" id="PF00534">
    <property type="entry name" value="Glycos_transf_1"/>
    <property type="match status" value="1"/>
</dbReference>
<dbReference type="STRING" id="477690.SAMN05216474_2996"/>
<protein>
    <submittedName>
        <fullName evidence="4">Glycosyltransferase involved in cell wall bisynthesis</fullName>
    </submittedName>
</protein>
<keyword evidence="1 4" id="KW-0808">Transferase</keyword>
<reference evidence="4 5" key="1">
    <citation type="submission" date="2016-10" db="EMBL/GenBank/DDBJ databases">
        <authorList>
            <person name="de Groot N.N."/>
        </authorList>
    </citation>
    <scope>NUCLEOTIDE SEQUENCE [LARGE SCALE GENOMIC DNA]</scope>
    <source>
        <strain evidence="4 5">CGMCC 1.7005</strain>
    </source>
</reference>
<dbReference type="EMBL" id="FPAS01000006">
    <property type="protein sequence ID" value="SFT89405.1"/>
    <property type="molecule type" value="Genomic_DNA"/>
</dbReference>
<dbReference type="InterPro" id="IPR028098">
    <property type="entry name" value="Glyco_trans_4-like_N"/>
</dbReference>
<feature type="domain" description="Glycosyl transferase family 1" evidence="2">
    <location>
        <begin position="170"/>
        <end position="334"/>
    </location>
</feature>
<dbReference type="Proteomes" id="UP000236454">
    <property type="component" value="Unassembled WGS sequence"/>
</dbReference>
<dbReference type="GO" id="GO:0016757">
    <property type="term" value="F:glycosyltransferase activity"/>
    <property type="evidence" value="ECO:0007669"/>
    <property type="project" value="InterPro"/>
</dbReference>
<organism evidence="4 5">
    <name type="scientific">Lishizhenia tianjinensis</name>
    <dbReference type="NCBI Taxonomy" id="477690"/>
    <lineage>
        <taxon>Bacteria</taxon>
        <taxon>Pseudomonadati</taxon>
        <taxon>Bacteroidota</taxon>
        <taxon>Flavobacteriia</taxon>
        <taxon>Flavobacteriales</taxon>
        <taxon>Crocinitomicaceae</taxon>
        <taxon>Lishizhenia</taxon>
    </lineage>
</organism>
<evidence type="ECO:0000259" key="2">
    <source>
        <dbReference type="Pfam" id="PF00534"/>
    </source>
</evidence>
<dbReference type="AlphaFoldDB" id="A0A1I7BQF2"/>
<dbReference type="Gene3D" id="3.40.50.2000">
    <property type="entry name" value="Glycogen Phosphorylase B"/>
    <property type="match status" value="2"/>
</dbReference>
<dbReference type="SUPFAM" id="SSF53756">
    <property type="entry name" value="UDP-Glycosyltransferase/glycogen phosphorylase"/>
    <property type="match status" value="1"/>
</dbReference>
<accession>A0A1I7BQF2</accession>
<sequence>MEGFGWYTFENLKRIVTQHPEHEFFFFFDRQYDPKFVFADNVTPVVVHPQARHPELYKIWFNYSVTRAIKKYKCDAFISPDGYLSLRTKVPQLIVMHDLNFEHNPQDLPKSALNYYKKYFPIFAQRAKRIVTVSEFSKQDIIQQYHIAPHKIDVGHNGASPVFKPISEEDKEIVKQKFSKGKNYILFVGALSPRKNLGRLIAAFDALHQEGHNDLELVIVGEDLFKSMETKIEASTKVHIHFTGHLSQTDLAQVVAGAHIFAFVPYFEGFGIPLLEAMQSGVPCLAANATSLPEVGGDAVLYCDPYDVISIKEGLIRLKEDKTLRSTLKEKGPQRALNFSWDKSAEVLWSAFLKMMD</sequence>
<keyword evidence="5" id="KW-1185">Reference proteome</keyword>
<name>A0A1I7BQF2_9FLAO</name>
<evidence type="ECO:0000313" key="5">
    <source>
        <dbReference type="Proteomes" id="UP000236454"/>
    </source>
</evidence>
<feature type="domain" description="Glycosyltransferase subfamily 4-like N-terminal" evidence="3">
    <location>
        <begin position="26"/>
        <end position="159"/>
    </location>
</feature>
<dbReference type="PANTHER" id="PTHR46401">
    <property type="entry name" value="GLYCOSYLTRANSFERASE WBBK-RELATED"/>
    <property type="match status" value="1"/>
</dbReference>
<evidence type="ECO:0000259" key="3">
    <source>
        <dbReference type="Pfam" id="PF13439"/>
    </source>
</evidence>
<dbReference type="CDD" id="cd03809">
    <property type="entry name" value="GT4_MtfB-like"/>
    <property type="match status" value="1"/>
</dbReference>
<dbReference type="PANTHER" id="PTHR46401:SF2">
    <property type="entry name" value="GLYCOSYLTRANSFERASE WBBK-RELATED"/>
    <property type="match status" value="1"/>
</dbReference>
<evidence type="ECO:0000313" key="4">
    <source>
        <dbReference type="EMBL" id="SFT89405.1"/>
    </source>
</evidence>
<dbReference type="InterPro" id="IPR001296">
    <property type="entry name" value="Glyco_trans_1"/>
</dbReference>
<evidence type="ECO:0000256" key="1">
    <source>
        <dbReference type="ARBA" id="ARBA00022679"/>
    </source>
</evidence>